<dbReference type="InterPro" id="IPR005330">
    <property type="entry name" value="MHYT_dom"/>
</dbReference>
<feature type="transmembrane region" description="Helical" evidence="1">
    <location>
        <begin position="54"/>
        <end position="75"/>
    </location>
</feature>
<dbReference type="EMBL" id="MU001505">
    <property type="protein sequence ID" value="KAF2441684.1"/>
    <property type="molecule type" value="Genomic_DNA"/>
</dbReference>
<keyword evidence="1" id="KW-1133">Transmembrane helix</keyword>
<feature type="domain" description="MHYT" evidence="2">
    <location>
        <begin position="67"/>
        <end position="115"/>
    </location>
</feature>
<dbReference type="PANTHER" id="PTHR35152">
    <property type="entry name" value="DOMAIN SIGNALLING PROTEIN, PUTATIVE (AFU_ORTHOLOGUE AFUA_5G11310)-RELATED"/>
    <property type="match status" value="1"/>
</dbReference>
<sequence length="117" mass="13075">MLSTVEVQYPIGTKPKIHYIPYLIFISYIVSLIGSFTPFELLHRWGYGSGWRNWIQLGACAVSFGLVAIWCMYFIGNRAIVLGGDESEIQLYHNATYTAVSTILPIVVIFLGLLAAD</sequence>
<dbReference type="OrthoDB" id="264015at2759"/>
<reference evidence="3" key="1">
    <citation type="journal article" date="2020" name="Stud. Mycol.">
        <title>101 Dothideomycetes genomes: a test case for predicting lifestyles and emergence of pathogens.</title>
        <authorList>
            <person name="Haridas S."/>
            <person name="Albert R."/>
            <person name="Binder M."/>
            <person name="Bloem J."/>
            <person name="Labutti K."/>
            <person name="Salamov A."/>
            <person name="Andreopoulos B."/>
            <person name="Baker S."/>
            <person name="Barry K."/>
            <person name="Bills G."/>
            <person name="Bluhm B."/>
            <person name="Cannon C."/>
            <person name="Castanera R."/>
            <person name="Culley D."/>
            <person name="Daum C."/>
            <person name="Ezra D."/>
            <person name="Gonzalez J."/>
            <person name="Henrissat B."/>
            <person name="Kuo A."/>
            <person name="Liang C."/>
            <person name="Lipzen A."/>
            <person name="Lutzoni F."/>
            <person name="Magnuson J."/>
            <person name="Mondo S."/>
            <person name="Nolan M."/>
            <person name="Ohm R."/>
            <person name="Pangilinan J."/>
            <person name="Park H.-J."/>
            <person name="Ramirez L."/>
            <person name="Alfaro M."/>
            <person name="Sun H."/>
            <person name="Tritt A."/>
            <person name="Yoshinaga Y."/>
            <person name="Zwiers L.-H."/>
            <person name="Turgeon B."/>
            <person name="Goodwin S."/>
            <person name="Spatafora J."/>
            <person name="Crous P."/>
            <person name="Grigoriev I."/>
        </authorList>
    </citation>
    <scope>NUCLEOTIDE SEQUENCE</scope>
    <source>
        <strain evidence="3">CBS 690.94</strain>
    </source>
</reference>
<keyword evidence="1" id="KW-0812">Transmembrane</keyword>
<keyword evidence="4" id="KW-1185">Reference proteome</keyword>
<dbReference type="Pfam" id="PF03707">
    <property type="entry name" value="MHYT"/>
    <property type="match status" value="1"/>
</dbReference>
<proteinExistence type="predicted"/>
<feature type="transmembrane region" description="Helical" evidence="1">
    <location>
        <begin position="20"/>
        <end position="42"/>
    </location>
</feature>
<evidence type="ECO:0000313" key="3">
    <source>
        <dbReference type="EMBL" id="KAF2441684.1"/>
    </source>
</evidence>
<organism evidence="3 4">
    <name type="scientific">Karstenula rhodostoma CBS 690.94</name>
    <dbReference type="NCBI Taxonomy" id="1392251"/>
    <lineage>
        <taxon>Eukaryota</taxon>
        <taxon>Fungi</taxon>
        <taxon>Dikarya</taxon>
        <taxon>Ascomycota</taxon>
        <taxon>Pezizomycotina</taxon>
        <taxon>Dothideomycetes</taxon>
        <taxon>Pleosporomycetidae</taxon>
        <taxon>Pleosporales</taxon>
        <taxon>Massarineae</taxon>
        <taxon>Didymosphaeriaceae</taxon>
        <taxon>Karstenula</taxon>
    </lineage>
</organism>
<comment type="caution">
    <text evidence="3">The sequence shown here is derived from an EMBL/GenBank/DDBJ whole genome shotgun (WGS) entry which is preliminary data.</text>
</comment>
<feature type="transmembrane region" description="Helical" evidence="1">
    <location>
        <begin position="95"/>
        <end position="116"/>
    </location>
</feature>
<name>A0A9P4PAZ3_9PLEO</name>
<evidence type="ECO:0000259" key="2">
    <source>
        <dbReference type="Pfam" id="PF03707"/>
    </source>
</evidence>
<dbReference type="PANTHER" id="PTHR35152:SF1">
    <property type="entry name" value="DOMAIN SIGNALLING PROTEIN, PUTATIVE (AFU_ORTHOLOGUE AFUA_5G11310)-RELATED"/>
    <property type="match status" value="1"/>
</dbReference>
<dbReference type="Proteomes" id="UP000799764">
    <property type="component" value="Unassembled WGS sequence"/>
</dbReference>
<evidence type="ECO:0000313" key="4">
    <source>
        <dbReference type="Proteomes" id="UP000799764"/>
    </source>
</evidence>
<keyword evidence="1" id="KW-0472">Membrane</keyword>
<dbReference type="AlphaFoldDB" id="A0A9P4PAZ3"/>
<protein>
    <recommendedName>
        <fullName evidence="2">MHYT domain-containing protein</fullName>
    </recommendedName>
</protein>
<gene>
    <name evidence="3" type="ORF">P171DRAFT_488131</name>
</gene>
<evidence type="ECO:0000256" key="1">
    <source>
        <dbReference type="SAM" id="Phobius"/>
    </source>
</evidence>
<accession>A0A9P4PAZ3</accession>